<comment type="caution">
    <text evidence="12">The sequence shown here is derived from an EMBL/GenBank/DDBJ whole genome shotgun (WGS) entry which is preliminary data.</text>
</comment>
<protein>
    <submittedName>
        <fullName evidence="12">Polyadenylate-binding protein 6-like</fullName>
    </submittedName>
</protein>
<evidence type="ECO:0000256" key="7">
    <source>
        <dbReference type="ARBA" id="ARBA00023242"/>
    </source>
</evidence>
<evidence type="ECO:0000256" key="9">
    <source>
        <dbReference type="PROSITE-ProRule" id="PRU00176"/>
    </source>
</evidence>
<reference evidence="12" key="2">
    <citation type="submission" date="2023-05" db="EMBL/GenBank/DDBJ databases">
        <authorList>
            <person name="Schelkunov M.I."/>
        </authorList>
    </citation>
    <scope>NUCLEOTIDE SEQUENCE</scope>
    <source>
        <strain evidence="12">Hsosn_3</strain>
        <tissue evidence="12">Leaf</tissue>
    </source>
</reference>
<sequence length="608" mass="67572">MSSSSSSSPTWTVKLLPHPPLPPPIPVPVTSNTASPTGMIPPHPPLPPPITLPVTSITASPPTTMMIPPHPPFPPAITLPNETNTASLYVGDLDPDVTQMDLTRLFGRVGPLDSVRLCRNRDYPFDSLCYAYVNFIYPNHASEALEALNYYKLKGKSMRIMWSQRDPLARKNGVANLYVKYLDSSITNARLHTIFSKYGTILSCKVAEENGKSKGFGFVQFDSEDSALSAIAALHQSFLEGKQLYVSKFIKKSERENACEESNFTNLYVNYLSEDVTEDVLRERFSEYGNISSVVIMKDSAGVSKGFGFVEFNSHEDAKKAMEALNGAIIGSSKLYVGKTQRKAERKDHLVYAKKDLLNYHTQKLKASNLFVKNLNFLIDDRKLEQIFGAYGKVTSARVMRHFNGFSKGFGFVHFSTVEEAKMALDSLNGTVVEGTCLHVTVARCREERRKNWQDCLPLLPSSLYTPNYCGFPSPILAYSYSAPFISNSVAASHMNSSQKNTNQYDTSSCTFASHSYQGSYSTYMPMRQSQQVTTTKKVSNSHQYPGPIAKVSAMHLEKNKYDTQKMLLSQRSLVAEVGKAVKVRDVYSQSGTYGGAKPAKFARSLNY</sequence>
<feature type="compositionally biased region" description="Low complexity" evidence="10">
    <location>
        <begin position="1"/>
        <end position="16"/>
    </location>
</feature>
<dbReference type="SUPFAM" id="SSF54928">
    <property type="entry name" value="RNA-binding domain, RBD"/>
    <property type="match status" value="3"/>
</dbReference>
<evidence type="ECO:0000256" key="10">
    <source>
        <dbReference type="SAM" id="MobiDB-lite"/>
    </source>
</evidence>
<reference evidence="12" key="1">
    <citation type="submission" date="2023-02" db="EMBL/GenBank/DDBJ databases">
        <title>Genome of toxic invasive species Heracleum sosnowskyi carries increased number of genes despite the absence of recent whole-genome duplications.</title>
        <authorList>
            <person name="Schelkunov M."/>
            <person name="Shtratnikova V."/>
            <person name="Makarenko M."/>
            <person name="Klepikova A."/>
            <person name="Omelchenko D."/>
            <person name="Novikova G."/>
            <person name="Obukhova E."/>
            <person name="Bogdanov V."/>
            <person name="Penin A."/>
            <person name="Logacheva M."/>
        </authorList>
    </citation>
    <scope>NUCLEOTIDE SEQUENCE</scope>
    <source>
        <strain evidence="12">Hsosn_3</strain>
        <tissue evidence="12">Leaf</tissue>
    </source>
</reference>
<dbReference type="Pfam" id="PF00076">
    <property type="entry name" value="RRM_1"/>
    <property type="match status" value="4"/>
</dbReference>
<dbReference type="Gene3D" id="3.30.70.330">
    <property type="match status" value="4"/>
</dbReference>
<keyword evidence="4" id="KW-0963">Cytoplasm</keyword>
<keyword evidence="7" id="KW-0539">Nucleus</keyword>
<evidence type="ECO:0000256" key="2">
    <source>
        <dbReference type="ARBA" id="ARBA00004496"/>
    </source>
</evidence>
<feature type="domain" description="RRM" evidence="11">
    <location>
        <begin position="175"/>
        <end position="251"/>
    </location>
</feature>
<dbReference type="PANTHER" id="PTHR24012">
    <property type="entry name" value="RNA BINDING PROTEIN"/>
    <property type="match status" value="1"/>
</dbReference>
<keyword evidence="6 9" id="KW-0694">RNA-binding</keyword>
<keyword evidence="5" id="KW-0677">Repeat</keyword>
<comment type="function">
    <text evidence="8">Binds the poly(A) tail of mRNA. Appears to be an important mediator of the multiple roles of the poly(A) tail in mRNA biogenesis, stability and translation.</text>
</comment>
<proteinExistence type="inferred from homology"/>
<gene>
    <name evidence="12" type="ORF">POM88_032164</name>
</gene>
<evidence type="ECO:0000313" key="13">
    <source>
        <dbReference type="Proteomes" id="UP001237642"/>
    </source>
</evidence>
<accession>A0AAD8I021</accession>
<dbReference type="PROSITE" id="PS50102">
    <property type="entry name" value="RRM"/>
    <property type="match status" value="4"/>
</dbReference>
<evidence type="ECO:0000256" key="5">
    <source>
        <dbReference type="ARBA" id="ARBA00022737"/>
    </source>
</evidence>
<evidence type="ECO:0000256" key="4">
    <source>
        <dbReference type="ARBA" id="ARBA00022490"/>
    </source>
</evidence>
<dbReference type="GO" id="GO:0005634">
    <property type="term" value="C:nucleus"/>
    <property type="evidence" value="ECO:0007669"/>
    <property type="project" value="UniProtKB-SubCell"/>
</dbReference>
<feature type="region of interest" description="Disordered" evidence="10">
    <location>
        <begin position="1"/>
        <end position="21"/>
    </location>
</feature>
<name>A0AAD8I021_9APIA</name>
<feature type="domain" description="RRM" evidence="11">
    <location>
        <begin position="368"/>
        <end position="445"/>
    </location>
</feature>
<dbReference type="FunFam" id="3.30.70.330:FF:000651">
    <property type="entry name" value="Poly(A) binding protein cytoplasmic 1 like"/>
    <property type="match status" value="1"/>
</dbReference>
<dbReference type="SMART" id="SM00360">
    <property type="entry name" value="RRM"/>
    <property type="match status" value="4"/>
</dbReference>
<dbReference type="InterPro" id="IPR000504">
    <property type="entry name" value="RRM_dom"/>
</dbReference>
<evidence type="ECO:0000256" key="3">
    <source>
        <dbReference type="ARBA" id="ARBA00008557"/>
    </source>
</evidence>
<dbReference type="InterPro" id="IPR012677">
    <property type="entry name" value="Nucleotide-bd_a/b_plait_sf"/>
</dbReference>
<comment type="subcellular location">
    <subcellularLocation>
        <location evidence="2">Cytoplasm</location>
    </subcellularLocation>
    <subcellularLocation>
        <location evidence="1">Nucleus</location>
    </subcellularLocation>
</comment>
<evidence type="ECO:0000313" key="12">
    <source>
        <dbReference type="EMBL" id="KAK1375971.1"/>
    </source>
</evidence>
<feature type="domain" description="RRM" evidence="11">
    <location>
        <begin position="265"/>
        <end position="342"/>
    </location>
</feature>
<evidence type="ECO:0000256" key="6">
    <source>
        <dbReference type="ARBA" id="ARBA00022884"/>
    </source>
</evidence>
<comment type="similarity">
    <text evidence="3">Belongs to the polyadenylate-binding protein type-1 family.</text>
</comment>
<evidence type="ECO:0000259" key="11">
    <source>
        <dbReference type="PROSITE" id="PS50102"/>
    </source>
</evidence>
<keyword evidence="13" id="KW-1185">Reference proteome</keyword>
<organism evidence="12 13">
    <name type="scientific">Heracleum sosnowskyi</name>
    <dbReference type="NCBI Taxonomy" id="360622"/>
    <lineage>
        <taxon>Eukaryota</taxon>
        <taxon>Viridiplantae</taxon>
        <taxon>Streptophyta</taxon>
        <taxon>Embryophyta</taxon>
        <taxon>Tracheophyta</taxon>
        <taxon>Spermatophyta</taxon>
        <taxon>Magnoliopsida</taxon>
        <taxon>eudicotyledons</taxon>
        <taxon>Gunneridae</taxon>
        <taxon>Pentapetalae</taxon>
        <taxon>asterids</taxon>
        <taxon>campanulids</taxon>
        <taxon>Apiales</taxon>
        <taxon>Apiaceae</taxon>
        <taxon>Apioideae</taxon>
        <taxon>apioid superclade</taxon>
        <taxon>Tordylieae</taxon>
        <taxon>Tordyliinae</taxon>
        <taxon>Heracleum</taxon>
    </lineage>
</organism>
<dbReference type="GO" id="GO:0005737">
    <property type="term" value="C:cytoplasm"/>
    <property type="evidence" value="ECO:0007669"/>
    <property type="project" value="UniProtKB-SubCell"/>
</dbReference>
<dbReference type="EMBL" id="JAUIZM010000007">
    <property type="protein sequence ID" value="KAK1375971.1"/>
    <property type="molecule type" value="Genomic_DNA"/>
</dbReference>
<evidence type="ECO:0000256" key="1">
    <source>
        <dbReference type="ARBA" id="ARBA00004123"/>
    </source>
</evidence>
<dbReference type="InterPro" id="IPR002343">
    <property type="entry name" value="Hud_Sxl_RNA"/>
</dbReference>
<dbReference type="GO" id="GO:0003723">
    <property type="term" value="F:RNA binding"/>
    <property type="evidence" value="ECO:0007669"/>
    <property type="project" value="UniProtKB-UniRule"/>
</dbReference>
<dbReference type="AlphaFoldDB" id="A0AAD8I021"/>
<dbReference type="InterPro" id="IPR035979">
    <property type="entry name" value="RBD_domain_sf"/>
</dbReference>
<evidence type="ECO:0000256" key="8">
    <source>
        <dbReference type="ARBA" id="ARBA00054110"/>
    </source>
</evidence>
<dbReference type="GO" id="GO:1990904">
    <property type="term" value="C:ribonucleoprotein complex"/>
    <property type="evidence" value="ECO:0007669"/>
    <property type="project" value="InterPro"/>
</dbReference>
<dbReference type="PRINTS" id="PR00961">
    <property type="entry name" value="HUDSXLRNA"/>
</dbReference>
<feature type="domain" description="RRM" evidence="11">
    <location>
        <begin position="86"/>
        <end position="165"/>
    </location>
</feature>
<dbReference type="Proteomes" id="UP001237642">
    <property type="component" value="Unassembled WGS sequence"/>
</dbReference>